<dbReference type="SUPFAM" id="SSF63520">
    <property type="entry name" value="PTS-regulatory domain, PRD"/>
    <property type="match status" value="1"/>
</dbReference>
<organism evidence="6 7">
    <name type="scientific">[Clostridium] asparagiforme DSM 15981</name>
    <dbReference type="NCBI Taxonomy" id="518636"/>
    <lineage>
        <taxon>Bacteria</taxon>
        <taxon>Bacillati</taxon>
        <taxon>Bacillota</taxon>
        <taxon>Clostridia</taxon>
        <taxon>Lachnospirales</taxon>
        <taxon>Lachnospiraceae</taxon>
        <taxon>Enterocloster</taxon>
    </lineage>
</organism>
<dbReference type="PANTHER" id="PTHR30185">
    <property type="entry name" value="CRYPTIC BETA-GLUCOSIDE BGL OPERON ANTITERMINATOR"/>
    <property type="match status" value="1"/>
</dbReference>
<name>C0D0X3_9FIRM</name>
<dbReference type="PROSITE" id="PS51099">
    <property type="entry name" value="PTS_EIIB_TYPE_2"/>
    <property type="match status" value="1"/>
</dbReference>
<evidence type="ECO:0000313" key="6">
    <source>
        <dbReference type="EMBL" id="EEG55013.1"/>
    </source>
</evidence>
<dbReference type="InterPro" id="IPR002178">
    <property type="entry name" value="PTS_EIIA_type-2_dom"/>
</dbReference>
<evidence type="ECO:0000259" key="5">
    <source>
        <dbReference type="PROSITE" id="PS51372"/>
    </source>
</evidence>
<dbReference type="InterPro" id="IPR036095">
    <property type="entry name" value="PTS_EIIB-like_sf"/>
</dbReference>
<dbReference type="SUPFAM" id="SSF52794">
    <property type="entry name" value="PTS system IIB component-like"/>
    <property type="match status" value="1"/>
</dbReference>
<proteinExistence type="predicted"/>
<sequence length="683" mass="78260">MGEADMFNGRMLNIIRYLKSHGQSSYKEVARDLNVSERSVRYDVDRINDILSLERLPEIEKHSKGVLVYPEHLDLKGMEDGNEVIYTGKERMSILLLILMIRNEDLKINQLSEQFRVSRSTVKNDMAALDEELKKDGMGIGYSGHFYLAGPKIKRATLLNQEFRKYIEYLINPFTSYNSYEFYCIHIIHKAFEGVSVANVVMAVDDLLEELQCTLTSSSYLWYMSNVVVLVWYILHGKVYPLDITVAPDFNREAFGRFGKRLEEIIGREVSEEHIRMMAKMFDFTNKIAGGNADVDPVQAEAVTFSLISAMSKRLNMPFDKDRTLVEGLLNHMIPLIQRINNHVSIRDNMISLLRPQDRQMYNLMAQVCAETDILKEISNEDEIVYLTVCFMASLKRMKSVPYKRVLLVCGHGYGTTTMLKESLLSEYQIHILDTIPIYKVSSYPDWASIDYVLSTIKLNNSLPRPCLVVNPILQPEDRAAIDRLGVPRKTILSSYYAIEEKLGFLDEATRARVLDVIEKELGYQTVKPFTNPKSFSSFLKYDCIRLCREEPDWKNAVRLSAEPLLKRGFIEECYVENMIGFIGEQGFYAVSDDSFALLHGKGVEGIHQTSLSLLITETPVHFGEKKVRVIFCLASRDSKEHIPAVVTLMRMVKTTGLIRELEASRTEEEAYQSVLNCEFEVL</sequence>
<dbReference type="Pfam" id="PF08279">
    <property type="entry name" value="HTH_11"/>
    <property type="match status" value="1"/>
</dbReference>
<dbReference type="InterPro" id="IPR013196">
    <property type="entry name" value="HTH_11"/>
</dbReference>
<dbReference type="GO" id="GO:0009401">
    <property type="term" value="P:phosphoenolpyruvate-dependent sugar phosphotransferase system"/>
    <property type="evidence" value="ECO:0007669"/>
    <property type="project" value="InterPro"/>
</dbReference>
<keyword evidence="1 6" id="KW-0808">Transferase</keyword>
<accession>C0D0X3</accession>
<evidence type="ECO:0000313" key="7">
    <source>
        <dbReference type="Proteomes" id="UP000004756"/>
    </source>
</evidence>
<protein>
    <submittedName>
        <fullName evidence="6">Phosphoenolpyruvate-dependent sugar phosphotransferase system, EIIA 2</fullName>
    </submittedName>
</protein>
<dbReference type="Pfam" id="PF00359">
    <property type="entry name" value="PTS_EIIA_2"/>
    <property type="match status" value="1"/>
</dbReference>
<reference evidence="6 7" key="1">
    <citation type="submission" date="2009-01" db="EMBL/GenBank/DDBJ databases">
        <authorList>
            <person name="Fulton L."/>
            <person name="Clifton S."/>
            <person name="Fulton B."/>
            <person name="Xu J."/>
            <person name="Minx P."/>
            <person name="Pepin K.H."/>
            <person name="Johnson M."/>
            <person name="Bhonagiri V."/>
            <person name="Nash W.E."/>
            <person name="Mardis E.R."/>
            <person name="Wilson R.K."/>
        </authorList>
    </citation>
    <scope>NUCLEOTIDE SEQUENCE [LARGE SCALE GENOMIC DNA]</scope>
    <source>
        <strain evidence="6 7">DSM 15981</strain>
    </source>
</reference>
<dbReference type="Gene3D" id="3.40.930.10">
    <property type="entry name" value="Mannitol-specific EII, Chain A"/>
    <property type="match status" value="1"/>
</dbReference>
<keyword evidence="7" id="KW-1185">Reference proteome</keyword>
<dbReference type="InterPro" id="IPR036390">
    <property type="entry name" value="WH_DNA-bd_sf"/>
</dbReference>
<dbReference type="InterPro" id="IPR013011">
    <property type="entry name" value="PTS_EIIB_2"/>
</dbReference>
<evidence type="ECO:0000256" key="1">
    <source>
        <dbReference type="ARBA" id="ARBA00022679"/>
    </source>
</evidence>
<dbReference type="Gene3D" id="1.10.1790.10">
    <property type="entry name" value="PRD domain"/>
    <property type="match status" value="1"/>
</dbReference>
<dbReference type="InterPro" id="IPR036634">
    <property type="entry name" value="PRD_sf"/>
</dbReference>
<feature type="domain" description="PTS EIIB type-2" evidence="4">
    <location>
        <begin position="404"/>
        <end position="494"/>
    </location>
</feature>
<comment type="caution">
    <text evidence="6">The sequence shown here is derived from an EMBL/GenBank/DDBJ whole genome shotgun (WGS) entry which is preliminary data.</text>
</comment>
<dbReference type="GO" id="GO:0008982">
    <property type="term" value="F:protein-N(PI)-phosphohistidine-sugar phosphotransferase activity"/>
    <property type="evidence" value="ECO:0007669"/>
    <property type="project" value="InterPro"/>
</dbReference>
<dbReference type="SUPFAM" id="SSF46785">
    <property type="entry name" value="Winged helix' DNA-binding domain"/>
    <property type="match status" value="1"/>
</dbReference>
<dbReference type="Proteomes" id="UP000004756">
    <property type="component" value="Unassembled WGS sequence"/>
</dbReference>
<dbReference type="Gene3D" id="1.10.10.10">
    <property type="entry name" value="Winged helix-like DNA-binding domain superfamily/Winged helix DNA-binding domain"/>
    <property type="match status" value="1"/>
</dbReference>
<dbReference type="EMBL" id="ACCJ01000193">
    <property type="protein sequence ID" value="EEG55013.1"/>
    <property type="molecule type" value="Genomic_DNA"/>
</dbReference>
<dbReference type="HOGENOM" id="CLU_013442_1_1_9"/>
<evidence type="ECO:0000259" key="3">
    <source>
        <dbReference type="PROSITE" id="PS51094"/>
    </source>
</evidence>
<feature type="domain" description="PRD" evidence="5">
    <location>
        <begin position="295"/>
        <end position="401"/>
    </location>
</feature>
<gene>
    <name evidence="6" type="ORF">CLOSTASPAR_02910</name>
</gene>
<dbReference type="GO" id="GO:0006355">
    <property type="term" value="P:regulation of DNA-templated transcription"/>
    <property type="evidence" value="ECO:0007669"/>
    <property type="project" value="InterPro"/>
</dbReference>
<dbReference type="PANTHER" id="PTHR30185:SF12">
    <property type="entry name" value="TRANSCRIPTIONAL REGULATOR MANR"/>
    <property type="match status" value="1"/>
</dbReference>
<dbReference type="PROSITE" id="PS51372">
    <property type="entry name" value="PRD_2"/>
    <property type="match status" value="1"/>
</dbReference>
<feature type="domain" description="PTS EIIA type-2" evidence="3">
    <location>
        <begin position="538"/>
        <end position="679"/>
    </location>
</feature>
<dbReference type="Gene3D" id="3.40.50.2300">
    <property type="match status" value="1"/>
</dbReference>
<dbReference type="SUPFAM" id="SSF55804">
    <property type="entry name" value="Phoshotransferase/anion transport protein"/>
    <property type="match status" value="1"/>
</dbReference>
<reference evidence="6 7" key="2">
    <citation type="submission" date="2009-02" db="EMBL/GenBank/DDBJ databases">
        <title>Draft genome sequence of Clostridium asparagiforme (DSM 15981).</title>
        <authorList>
            <person name="Sudarsanam P."/>
            <person name="Ley R."/>
            <person name="Guruge J."/>
            <person name="Turnbaugh P.J."/>
            <person name="Mahowald M."/>
            <person name="Liep D."/>
            <person name="Gordon J."/>
        </authorList>
    </citation>
    <scope>NUCLEOTIDE SEQUENCE [LARGE SCALE GENOMIC DNA]</scope>
    <source>
        <strain evidence="6 7">DSM 15981</strain>
    </source>
</reference>
<dbReference type="PROSITE" id="PS51094">
    <property type="entry name" value="PTS_EIIA_TYPE_2"/>
    <property type="match status" value="1"/>
</dbReference>
<dbReference type="Pfam" id="PF00874">
    <property type="entry name" value="PRD"/>
    <property type="match status" value="1"/>
</dbReference>
<dbReference type="CDD" id="cd05568">
    <property type="entry name" value="PTS_IIB_bgl_like"/>
    <property type="match status" value="1"/>
</dbReference>
<dbReference type="InterPro" id="IPR050661">
    <property type="entry name" value="BglG_antiterminators"/>
</dbReference>
<evidence type="ECO:0000256" key="2">
    <source>
        <dbReference type="ARBA" id="ARBA00022737"/>
    </source>
</evidence>
<dbReference type="AlphaFoldDB" id="C0D0X3"/>
<evidence type="ECO:0000259" key="4">
    <source>
        <dbReference type="PROSITE" id="PS51099"/>
    </source>
</evidence>
<dbReference type="InterPro" id="IPR016152">
    <property type="entry name" value="PTrfase/Anion_transptr"/>
</dbReference>
<keyword evidence="2" id="KW-0677">Repeat</keyword>
<dbReference type="InterPro" id="IPR036388">
    <property type="entry name" value="WH-like_DNA-bd_sf"/>
</dbReference>
<keyword evidence="6" id="KW-0670">Pyruvate</keyword>
<dbReference type="InterPro" id="IPR011608">
    <property type="entry name" value="PRD"/>
</dbReference>